<dbReference type="EMBL" id="JAMQJY010000001">
    <property type="protein sequence ID" value="MCM2674252.1"/>
    <property type="molecule type" value="Genomic_DNA"/>
</dbReference>
<keyword evidence="3" id="KW-1185">Reference proteome</keyword>
<keyword evidence="1" id="KW-1133">Transmembrane helix</keyword>
<evidence type="ECO:0000313" key="2">
    <source>
        <dbReference type="EMBL" id="MCM2674252.1"/>
    </source>
</evidence>
<feature type="transmembrane region" description="Helical" evidence="1">
    <location>
        <begin position="27"/>
        <end position="45"/>
    </location>
</feature>
<keyword evidence="1" id="KW-0472">Membrane</keyword>
<dbReference type="Proteomes" id="UP001203665">
    <property type="component" value="Unassembled WGS sequence"/>
</dbReference>
<organism evidence="2 3">
    <name type="scientific">Alkalicoccobacillus plakortidis</name>
    <dbReference type="NCBI Taxonomy" id="444060"/>
    <lineage>
        <taxon>Bacteria</taxon>
        <taxon>Bacillati</taxon>
        <taxon>Bacillota</taxon>
        <taxon>Bacilli</taxon>
        <taxon>Bacillales</taxon>
        <taxon>Bacillaceae</taxon>
        <taxon>Alkalicoccobacillus</taxon>
    </lineage>
</organism>
<evidence type="ECO:0000313" key="3">
    <source>
        <dbReference type="Proteomes" id="UP001203665"/>
    </source>
</evidence>
<keyword evidence="1" id="KW-0812">Transmembrane</keyword>
<comment type="caution">
    <text evidence="2">The sequence shown here is derived from an EMBL/GenBank/DDBJ whole genome shotgun (WGS) entry which is preliminary data.</text>
</comment>
<proteinExistence type="predicted"/>
<feature type="transmembrane region" description="Helical" evidence="1">
    <location>
        <begin position="5"/>
        <end position="21"/>
    </location>
</feature>
<dbReference type="RefSeq" id="WP_251603553.1">
    <property type="nucleotide sequence ID" value="NZ_JAMQJY010000001.1"/>
</dbReference>
<sequence>MRKLYFISSVIFLLIAIIKVVTTSDPLFYLSTFGLAVCFFALGLLEKKKNQIRFKN</sequence>
<protein>
    <submittedName>
        <fullName evidence="2">Uncharacterized protein</fullName>
    </submittedName>
</protein>
<evidence type="ECO:0000256" key="1">
    <source>
        <dbReference type="SAM" id="Phobius"/>
    </source>
</evidence>
<gene>
    <name evidence="2" type="ORF">NDM98_01100</name>
</gene>
<accession>A0ABT0XEE9</accession>
<name>A0ABT0XEE9_9BACI</name>
<reference evidence="2" key="1">
    <citation type="submission" date="2022-06" db="EMBL/GenBank/DDBJ databases">
        <title>Alkalicoccobacillus porphyridii sp. nov., isolated from a marine red alga, Porphyridium purpureum and reclassification of Shouchella plakortidis and Shouchella gibsonii as Alkalicoccobacillus plakortidis comb. nov. and Alkalicoccobacillus gibsonii comb. nov.</title>
        <authorList>
            <person name="Kim K.H."/>
            <person name="Lee J.K."/>
            <person name="Han D.M."/>
            <person name="Baek J.H."/>
            <person name="Jeon C.O."/>
        </authorList>
    </citation>
    <scope>NUCLEOTIDE SEQUENCE</scope>
    <source>
        <strain evidence="2">DSM 19153</strain>
    </source>
</reference>